<reference evidence="1 2" key="1">
    <citation type="submission" date="2016-11" db="EMBL/GenBank/DDBJ databases">
        <authorList>
            <person name="Jaros S."/>
            <person name="Januszkiewicz K."/>
            <person name="Wedrychowicz H."/>
        </authorList>
    </citation>
    <scope>NUCLEOTIDE SEQUENCE [LARGE SCALE GENOMIC DNA]</scope>
    <source>
        <strain evidence="1 2">CGMCC 1.6102</strain>
    </source>
</reference>
<dbReference type="STRING" id="388280.SAMN04488057_12110"/>
<name>A0A1M7QNQ4_9BACT</name>
<gene>
    <name evidence="1" type="ORF">SAMN04488057_12110</name>
</gene>
<dbReference type="Proteomes" id="UP000184513">
    <property type="component" value="Unassembled WGS sequence"/>
</dbReference>
<organism evidence="1 2">
    <name type="scientific">Cyclobacterium lianum</name>
    <dbReference type="NCBI Taxonomy" id="388280"/>
    <lineage>
        <taxon>Bacteria</taxon>
        <taxon>Pseudomonadati</taxon>
        <taxon>Bacteroidota</taxon>
        <taxon>Cytophagia</taxon>
        <taxon>Cytophagales</taxon>
        <taxon>Cyclobacteriaceae</taxon>
        <taxon>Cyclobacterium</taxon>
    </lineage>
</organism>
<keyword evidence="2" id="KW-1185">Reference proteome</keyword>
<sequence>MKLYSLWAVSQDFFLEFTLLGTTGNTSKNDPYRLSVIWKQKGQSTAPVFSW</sequence>
<dbReference type="EMBL" id="FRCY01000021">
    <property type="protein sequence ID" value="SHN32995.1"/>
    <property type="molecule type" value="Genomic_DNA"/>
</dbReference>
<proteinExistence type="predicted"/>
<dbReference type="AlphaFoldDB" id="A0A1M7QNQ4"/>
<evidence type="ECO:0000313" key="2">
    <source>
        <dbReference type="Proteomes" id="UP000184513"/>
    </source>
</evidence>
<protein>
    <submittedName>
        <fullName evidence="1">Uncharacterized protein</fullName>
    </submittedName>
</protein>
<evidence type="ECO:0000313" key="1">
    <source>
        <dbReference type="EMBL" id="SHN32995.1"/>
    </source>
</evidence>
<accession>A0A1M7QNQ4</accession>